<name>A0ABR3QMY8_9PLEO</name>
<reference evidence="1 2" key="1">
    <citation type="submission" date="2024-02" db="EMBL/GenBank/DDBJ databases">
        <title>De novo assembly and annotation of 12 fungi associated with fruit tree decline syndrome in Ontario, Canada.</title>
        <authorList>
            <person name="Sulman M."/>
            <person name="Ellouze W."/>
            <person name="Ilyukhin E."/>
        </authorList>
    </citation>
    <scope>NUCLEOTIDE SEQUENCE [LARGE SCALE GENOMIC DNA]</scope>
    <source>
        <strain evidence="1 2">M42-189</strain>
    </source>
</reference>
<evidence type="ECO:0000313" key="2">
    <source>
        <dbReference type="Proteomes" id="UP001521785"/>
    </source>
</evidence>
<dbReference type="SUPFAM" id="SSF53335">
    <property type="entry name" value="S-adenosyl-L-methionine-dependent methyltransferases"/>
    <property type="match status" value="1"/>
</dbReference>
<dbReference type="EMBL" id="JAKJXO020000019">
    <property type="protein sequence ID" value="KAL1593217.1"/>
    <property type="molecule type" value="Genomic_DNA"/>
</dbReference>
<sequence length="226" mass="25445">MADPTAEPGSGQSGYILHSDDEITHLTLQHQVVKDALNNRLVLAPIDFSSGSLTILDSCTADGKYRQAYMMEHLPRFLICLGVWLRDLQASIGPQHTFIGTDIEPSYFPTKFPSNTSYHVQDATKSWPEEWSGKFDLVHQRFAMAVARSAPDTRLLVQRLADMVKPGGWIQLVDLQDWRSDTDGPAWQEYFICLRDMIKCIGSSLQGIESAKGWFEELGLVDIQKK</sequence>
<protein>
    <recommendedName>
        <fullName evidence="3">Methyltransferase domain-containing protein</fullName>
    </recommendedName>
</protein>
<evidence type="ECO:0008006" key="3">
    <source>
        <dbReference type="Google" id="ProtNLM"/>
    </source>
</evidence>
<dbReference type="InterPro" id="IPR029063">
    <property type="entry name" value="SAM-dependent_MTases_sf"/>
</dbReference>
<dbReference type="Gene3D" id="3.40.50.150">
    <property type="entry name" value="Vaccinia Virus protein VP39"/>
    <property type="match status" value="1"/>
</dbReference>
<accession>A0ABR3QMY8</accession>
<organism evidence="1 2">
    <name type="scientific">Paraconiothyrium brasiliense</name>
    <dbReference type="NCBI Taxonomy" id="300254"/>
    <lineage>
        <taxon>Eukaryota</taxon>
        <taxon>Fungi</taxon>
        <taxon>Dikarya</taxon>
        <taxon>Ascomycota</taxon>
        <taxon>Pezizomycotina</taxon>
        <taxon>Dothideomycetes</taxon>
        <taxon>Pleosporomycetidae</taxon>
        <taxon>Pleosporales</taxon>
        <taxon>Massarineae</taxon>
        <taxon>Didymosphaeriaceae</taxon>
        <taxon>Paraconiothyrium</taxon>
    </lineage>
</organism>
<keyword evidence="2" id="KW-1185">Reference proteome</keyword>
<comment type="caution">
    <text evidence="1">The sequence shown here is derived from an EMBL/GenBank/DDBJ whole genome shotgun (WGS) entry which is preliminary data.</text>
</comment>
<proteinExistence type="predicted"/>
<gene>
    <name evidence="1" type="ORF">SLS60_010825</name>
</gene>
<evidence type="ECO:0000313" key="1">
    <source>
        <dbReference type="EMBL" id="KAL1593217.1"/>
    </source>
</evidence>
<dbReference type="Proteomes" id="UP001521785">
    <property type="component" value="Unassembled WGS sequence"/>
</dbReference>